<dbReference type="OrthoDB" id="2381596at2759"/>
<accession>A0A8H3QZF5</accession>
<gene>
    <name evidence="1" type="ORF">RCL2_002157700</name>
</gene>
<proteinExistence type="predicted"/>
<evidence type="ECO:0000313" key="1">
    <source>
        <dbReference type="EMBL" id="GES94879.1"/>
    </source>
</evidence>
<comment type="caution">
    <text evidence="1">The sequence shown here is derived from an EMBL/GenBank/DDBJ whole genome shotgun (WGS) entry which is preliminary data.</text>
</comment>
<sequence length="199" mass="23602">MSEHPDLFDLNDSKTIGLFKDEIPEYGKDGISYEIVEKRAMMARLPKKNQYECKIYNRTCRLSKGVENDLDNRVNTIFSKKHTKDVSHKSSESNSSEEMIDKCYQPKRKKTKRFQRYQHKEYRINYLVMAKRSRNNRHKTMGKFTTNLIQYMPLSNPIKYEHTYDEAIGFITAKNIKEDRVVSVFDYPELCEYLGIQSV</sequence>
<dbReference type="Proteomes" id="UP000615446">
    <property type="component" value="Unassembled WGS sequence"/>
</dbReference>
<evidence type="ECO:0000313" key="2">
    <source>
        <dbReference type="Proteomes" id="UP000615446"/>
    </source>
</evidence>
<reference evidence="1" key="1">
    <citation type="submission" date="2019-10" db="EMBL/GenBank/DDBJ databases">
        <title>Conservation and host-specific expression of non-tandemly repeated heterogenous ribosome RNA gene in arbuscular mycorrhizal fungi.</title>
        <authorList>
            <person name="Maeda T."/>
            <person name="Kobayashi Y."/>
            <person name="Nakagawa T."/>
            <person name="Ezawa T."/>
            <person name="Yamaguchi K."/>
            <person name="Bino T."/>
            <person name="Nishimoto Y."/>
            <person name="Shigenobu S."/>
            <person name="Kawaguchi M."/>
        </authorList>
    </citation>
    <scope>NUCLEOTIDE SEQUENCE</scope>
    <source>
        <strain evidence="1">HR1</strain>
    </source>
</reference>
<dbReference type="AlphaFoldDB" id="A0A8H3QZF5"/>
<name>A0A8H3QZF5_9GLOM</name>
<organism evidence="1 2">
    <name type="scientific">Rhizophagus clarus</name>
    <dbReference type="NCBI Taxonomy" id="94130"/>
    <lineage>
        <taxon>Eukaryota</taxon>
        <taxon>Fungi</taxon>
        <taxon>Fungi incertae sedis</taxon>
        <taxon>Mucoromycota</taxon>
        <taxon>Glomeromycotina</taxon>
        <taxon>Glomeromycetes</taxon>
        <taxon>Glomerales</taxon>
        <taxon>Glomeraceae</taxon>
        <taxon>Rhizophagus</taxon>
    </lineage>
</organism>
<protein>
    <submittedName>
        <fullName evidence="1">Uncharacterized protein</fullName>
    </submittedName>
</protein>
<dbReference type="EMBL" id="BLAL01000239">
    <property type="protein sequence ID" value="GES94879.1"/>
    <property type="molecule type" value="Genomic_DNA"/>
</dbReference>